<organism evidence="1 2">
    <name type="scientific">Ancylostoma caninum</name>
    <name type="common">Dog hookworm</name>
    <dbReference type="NCBI Taxonomy" id="29170"/>
    <lineage>
        <taxon>Eukaryota</taxon>
        <taxon>Metazoa</taxon>
        <taxon>Ecdysozoa</taxon>
        <taxon>Nematoda</taxon>
        <taxon>Chromadorea</taxon>
        <taxon>Rhabditida</taxon>
        <taxon>Rhabditina</taxon>
        <taxon>Rhabditomorpha</taxon>
        <taxon>Strongyloidea</taxon>
        <taxon>Ancylostomatidae</taxon>
        <taxon>Ancylostomatinae</taxon>
        <taxon>Ancylostoma</taxon>
    </lineage>
</organism>
<dbReference type="AlphaFoldDB" id="A0A368GT22"/>
<evidence type="ECO:0000313" key="1">
    <source>
        <dbReference type="EMBL" id="RCN47536.1"/>
    </source>
</evidence>
<dbReference type="Proteomes" id="UP000252519">
    <property type="component" value="Unassembled WGS sequence"/>
</dbReference>
<keyword evidence="2" id="KW-1185">Reference proteome</keyword>
<evidence type="ECO:0000313" key="2">
    <source>
        <dbReference type="Proteomes" id="UP000252519"/>
    </source>
</evidence>
<accession>A0A368GT22</accession>
<dbReference type="OrthoDB" id="5873137at2759"/>
<name>A0A368GT22_ANCCA</name>
<sequence length="83" mass="9375">MAEEEMKDKIDFLHVRDAQRLMERGITILDNATDYEVFLKNSDRLFEQATGGSNVDVGLAKKARYSLNKVQASVKNIEKAVSL</sequence>
<proteinExistence type="predicted"/>
<gene>
    <name evidence="1" type="ORF">ANCCAN_06439</name>
</gene>
<protein>
    <submittedName>
        <fullName evidence="1">Uncharacterized protein</fullName>
    </submittedName>
</protein>
<dbReference type="EMBL" id="JOJR01000061">
    <property type="protein sequence ID" value="RCN47536.1"/>
    <property type="molecule type" value="Genomic_DNA"/>
</dbReference>
<comment type="caution">
    <text evidence="1">The sequence shown here is derived from an EMBL/GenBank/DDBJ whole genome shotgun (WGS) entry which is preliminary data.</text>
</comment>
<reference evidence="1 2" key="1">
    <citation type="submission" date="2014-10" db="EMBL/GenBank/DDBJ databases">
        <title>Draft genome of the hookworm Ancylostoma caninum.</title>
        <authorList>
            <person name="Mitreva M."/>
        </authorList>
    </citation>
    <scope>NUCLEOTIDE SEQUENCE [LARGE SCALE GENOMIC DNA]</scope>
    <source>
        <strain evidence="1 2">Baltimore</strain>
    </source>
</reference>